<dbReference type="SUPFAM" id="SSF53448">
    <property type="entry name" value="Nucleotide-diphospho-sugar transferases"/>
    <property type="match status" value="1"/>
</dbReference>
<sequence length="279" mass="31948">MNKVLFICVVYATQPEKTITLNSLANIKFEKNNIIASFAIWDNSQEGYESEAVKTMLKNHQVDVYHYGVNERLSKVYNQLIAKYKSSNDWVVILDDDSVIDDEYIQGVLNFIEACSKNKALIVAFPKIYNNNIMISPGYIKGVRGYLIQDIQHGMVSKKNIVAMMSGTVISLESNVELPRFDERLSFYGVDTKFFLDIDGVNGGKYILPSLLEHNSALRNPAIKNTEYCARLINLFSARKVIFENVPFNQIRLFIYKLLVTIKLMITRRSLVYLKLLFA</sequence>
<evidence type="ECO:0000259" key="1">
    <source>
        <dbReference type="Pfam" id="PF00535"/>
    </source>
</evidence>
<organism evidence="2">
    <name type="scientific">Klebsiella sp. 2005/49</name>
    <dbReference type="NCBI Taxonomy" id="1497798"/>
    <lineage>
        <taxon>Bacteria</taxon>
        <taxon>Pseudomonadati</taxon>
        <taxon>Pseudomonadota</taxon>
        <taxon>Gammaproteobacteria</taxon>
        <taxon>Enterobacterales</taxon>
        <taxon>Enterobacteriaceae</taxon>
        <taxon>Klebsiella/Raoultella group</taxon>
        <taxon>Klebsiella</taxon>
    </lineage>
</organism>
<dbReference type="EMBL" id="AB924557">
    <property type="protein sequence ID" value="BAT23355.1"/>
    <property type="molecule type" value="Genomic_DNA"/>
</dbReference>
<dbReference type="Gene3D" id="3.90.550.10">
    <property type="entry name" value="Spore Coat Polysaccharide Biosynthesis Protein SpsA, Chain A"/>
    <property type="match status" value="1"/>
</dbReference>
<dbReference type="InterPro" id="IPR029044">
    <property type="entry name" value="Nucleotide-diphossugar_trans"/>
</dbReference>
<reference evidence="2" key="1">
    <citation type="submission" date="2014-04" db="EMBL/GenBank/DDBJ databases">
        <authorList>
            <person name="Harrison E."/>
        </authorList>
    </citation>
    <scope>NUCLEOTIDE SEQUENCE</scope>
    <source>
        <strain evidence="2">2005/49</strain>
    </source>
</reference>
<proteinExistence type="predicted"/>
<dbReference type="InterPro" id="IPR001173">
    <property type="entry name" value="Glyco_trans_2-like"/>
</dbReference>
<evidence type="ECO:0000313" key="2">
    <source>
        <dbReference type="EMBL" id="BAT23355.1"/>
    </source>
</evidence>
<feature type="domain" description="Glycosyltransferase 2-like" evidence="1">
    <location>
        <begin position="20"/>
        <end position="114"/>
    </location>
</feature>
<accession>A0A0P0YQ81</accession>
<protein>
    <submittedName>
        <fullName evidence="2">Glycosyl transferase</fullName>
    </submittedName>
</protein>
<reference evidence="2" key="2">
    <citation type="journal article" date="2015" name="Sci. Rep.">
        <title>Genetic analysis of capsular polysaccharide synthesis gene clusters in 79 capsular types of Klebsiella spp.</title>
        <authorList>
            <person name="Pan Y.J."/>
            <person name="Lin T.L."/>
            <person name="Chen C.T."/>
            <person name="Chen Y.Y."/>
            <person name="Hsieh P.F."/>
            <person name="Hsu C.R."/>
            <person name="Wu M.C."/>
            <person name="Wang J.T."/>
        </authorList>
    </citation>
    <scope>NUCLEOTIDE SEQUENCE</scope>
    <source>
        <strain evidence="2">2005/49</strain>
    </source>
</reference>
<dbReference type="GO" id="GO:0016740">
    <property type="term" value="F:transferase activity"/>
    <property type="evidence" value="ECO:0007669"/>
    <property type="project" value="UniProtKB-KW"/>
</dbReference>
<gene>
    <name evidence="2" type="primary">wctS</name>
</gene>
<keyword evidence="2" id="KW-0808">Transferase</keyword>
<dbReference type="AlphaFoldDB" id="A0A0P0YQ81"/>
<name>A0A0P0YQ81_9ENTR</name>
<dbReference type="Pfam" id="PF00535">
    <property type="entry name" value="Glycos_transf_2"/>
    <property type="match status" value="1"/>
</dbReference>